<dbReference type="SUPFAM" id="SSF46774">
    <property type="entry name" value="ARID-like"/>
    <property type="match status" value="1"/>
</dbReference>
<dbReference type="InterPro" id="IPR036875">
    <property type="entry name" value="Znf_CCHC_sf"/>
</dbReference>
<protein>
    <submittedName>
        <fullName evidence="5">ARID DNA-binding domain-containing protein</fullName>
    </submittedName>
</protein>
<dbReference type="Pfam" id="PF00098">
    <property type="entry name" value="zf-CCHC"/>
    <property type="match status" value="1"/>
</dbReference>
<keyword evidence="1" id="KW-0479">Metal-binding</keyword>
<proteinExistence type="predicted"/>
<dbReference type="SMART" id="SM00343">
    <property type="entry name" value="ZnF_C2HC"/>
    <property type="match status" value="2"/>
</dbReference>
<dbReference type="CDD" id="cd16100">
    <property type="entry name" value="ARID"/>
    <property type="match status" value="1"/>
</dbReference>
<dbReference type="PROSITE" id="PS51011">
    <property type="entry name" value="ARID"/>
    <property type="match status" value="1"/>
</dbReference>
<dbReference type="SUPFAM" id="SSF57756">
    <property type="entry name" value="Retrovirus zinc finger-like domains"/>
    <property type="match status" value="2"/>
</dbReference>
<gene>
    <name evidence="5" type="ORF">Tci_002761</name>
</gene>
<feature type="domain" description="ARID" evidence="4">
    <location>
        <begin position="205"/>
        <end position="297"/>
    </location>
</feature>
<evidence type="ECO:0000259" key="4">
    <source>
        <dbReference type="PROSITE" id="PS51011"/>
    </source>
</evidence>
<dbReference type="Gene3D" id="4.10.60.10">
    <property type="entry name" value="Zinc finger, CCHC-type"/>
    <property type="match status" value="1"/>
</dbReference>
<keyword evidence="5" id="KW-0238">DNA-binding</keyword>
<reference evidence="5" key="1">
    <citation type="journal article" date="2019" name="Sci. Rep.">
        <title>Draft genome of Tanacetum cinerariifolium, the natural source of mosquito coil.</title>
        <authorList>
            <person name="Yamashiro T."/>
            <person name="Shiraishi A."/>
            <person name="Satake H."/>
            <person name="Nakayama K."/>
        </authorList>
    </citation>
    <scope>NUCLEOTIDE SEQUENCE</scope>
</reference>
<feature type="compositionally biased region" description="Polar residues" evidence="2">
    <location>
        <begin position="397"/>
        <end position="413"/>
    </location>
</feature>
<sequence>MLPEQNPGEATKETIKKDITRQTVGYEEGSRDVNNLTQAKINKNKDLVMCFKCQRQGHFANRCPTRKDVASTKEPVQPKVLIMNGNNDYLIPGVHYAPEVTLNILSINLLKQQGFEIVYEGNRCTLEYMFKNQHERNIDVDKIRQRHNDYLDDYFKSLDMERTDRKEEEPGIVEDTDTPVVQTFQEYVAFLNLIKDDEETSKEWDTYRDRFDRVLKWFYNHYLKRPLPGAIPPIIQGVPIHLFDLYKLMDCMGGYFSVYFGQEFGALVEILGLTRLDGEDIRKCYMTYLEVFVSYYKTARASENPMTGEEDMESLEEYQWNFGKGGASFVVEKGKERHEHFGIKLEGEEDCKLQQSAHYGREESQITCYKCQDHRHYAFECPEKSKEKDQVKDSSYKGASTSKHSEDPYSTPSDDFIIIT</sequence>
<dbReference type="PROSITE" id="PS50158">
    <property type="entry name" value="ZF_CCHC"/>
    <property type="match status" value="1"/>
</dbReference>
<dbReference type="InterPro" id="IPR001606">
    <property type="entry name" value="ARID_dom"/>
</dbReference>
<feature type="domain" description="CCHC-type" evidence="3">
    <location>
        <begin position="50"/>
        <end position="64"/>
    </location>
</feature>
<dbReference type="InterPro" id="IPR036431">
    <property type="entry name" value="ARID_dom_sf"/>
</dbReference>
<dbReference type="EMBL" id="BKCJ010000188">
    <property type="protein sequence ID" value="GEU30783.1"/>
    <property type="molecule type" value="Genomic_DNA"/>
</dbReference>
<comment type="caution">
    <text evidence="5">The sequence shown here is derived from an EMBL/GenBank/DDBJ whole genome shotgun (WGS) entry which is preliminary data.</text>
</comment>
<keyword evidence="1" id="KW-0862">Zinc</keyword>
<evidence type="ECO:0000256" key="1">
    <source>
        <dbReference type="PROSITE-ProRule" id="PRU00047"/>
    </source>
</evidence>
<dbReference type="GO" id="GO:0008270">
    <property type="term" value="F:zinc ion binding"/>
    <property type="evidence" value="ECO:0007669"/>
    <property type="project" value="UniProtKB-KW"/>
</dbReference>
<feature type="region of interest" description="Disordered" evidence="2">
    <location>
        <begin position="382"/>
        <end position="420"/>
    </location>
</feature>
<dbReference type="Gene3D" id="1.10.150.60">
    <property type="entry name" value="ARID DNA-binding domain"/>
    <property type="match status" value="1"/>
</dbReference>
<name>A0A6L2J1A4_TANCI</name>
<organism evidence="5">
    <name type="scientific">Tanacetum cinerariifolium</name>
    <name type="common">Dalmatian daisy</name>
    <name type="synonym">Chrysanthemum cinerariifolium</name>
    <dbReference type="NCBI Taxonomy" id="118510"/>
    <lineage>
        <taxon>Eukaryota</taxon>
        <taxon>Viridiplantae</taxon>
        <taxon>Streptophyta</taxon>
        <taxon>Embryophyta</taxon>
        <taxon>Tracheophyta</taxon>
        <taxon>Spermatophyta</taxon>
        <taxon>Magnoliopsida</taxon>
        <taxon>eudicotyledons</taxon>
        <taxon>Gunneridae</taxon>
        <taxon>Pentapetalae</taxon>
        <taxon>asterids</taxon>
        <taxon>campanulids</taxon>
        <taxon>Asterales</taxon>
        <taxon>Asteraceae</taxon>
        <taxon>Asteroideae</taxon>
        <taxon>Anthemideae</taxon>
        <taxon>Anthemidinae</taxon>
        <taxon>Tanacetum</taxon>
    </lineage>
</organism>
<dbReference type="GO" id="GO:0003677">
    <property type="term" value="F:DNA binding"/>
    <property type="evidence" value="ECO:0007669"/>
    <property type="project" value="UniProtKB-KW"/>
</dbReference>
<evidence type="ECO:0000313" key="5">
    <source>
        <dbReference type="EMBL" id="GEU30783.1"/>
    </source>
</evidence>
<feature type="compositionally biased region" description="Basic and acidic residues" evidence="2">
    <location>
        <begin position="382"/>
        <end position="395"/>
    </location>
</feature>
<keyword evidence="1" id="KW-0863">Zinc-finger</keyword>
<evidence type="ECO:0000259" key="3">
    <source>
        <dbReference type="PROSITE" id="PS50158"/>
    </source>
</evidence>
<dbReference type="AlphaFoldDB" id="A0A6L2J1A4"/>
<accession>A0A6L2J1A4</accession>
<evidence type="ECO:0000256" key="2">
    <source>
        <dbReference type="SAM" id="MobiDB-lite"/>
    </source>
</evidence>
<dbReference type="InterPro" id="IPR001878">
    <property type="entry name" value="Znf_CCHC"/>
</dbReference>